<feature type="compositionally biased region" description="Basic and acidic residues" evidence="1">
    <location>
        <begin position="16"/>
        <end position="32"/>
    </location>
</feature>
<reference evidence="2" key="1">
    <citation type="submission" date="2023-05" db="EMBL/GenBank/DDBJ databases">
        <title>Genome and transcriptome analyses reveal genes involved in the formation of fine ridges on petal epidermal cells in Hibiscus trionum.</title>
        <authorList>
            <person name="Koshimizu S."/>
            <person name="Masuda S."/>
            <person name="Ishii T."/>
            <person name="Shirasu K."/>
            <person name="Hoshino A."/>
            <person name="Arita M."/>
        </authorList>
    </citation>
    <scope>NUCLEOTIDE SEQUENCE</scope>
    <source>
        <strain evidence="2">Hamamatsu line</strain>
    </source>
</reference>
<dbReference type="AlphaFoldDB" id="A0A9W7I3M6"/>
<evidence type="ECO:0000256" key="1">
    <source>
        <dbReference type="SAM" id="MobiDB-lite"/>
    </source>
</evidence>
<evidence type="ECO:0000313" key="3">
    <source>
        <dbReference type="Proteomes" id="UP001165190"/>
    </source>
</evidence>
<dbReference type="Proteomes" id="UP001165190">
    <property type="component" value="Unassembled WGS sequence"/>
</dbReference>
<sequence length="121" mass="13564">MAKIGKNQMVSLSDTEVMREQRGREEMVDSKATRQMAKSKDVISSIESCLTRVEESVWGMGAQVDNLQQRVKGLKVEDAEIYTTMKAMMLKLEDTMRAEMGQICIFSCGSSQRCVLLSNTS</sequence>
<accession>A0A9W7I3M6</accession>
<dbReference type="OrthoDB" id="1750119at2759"/>
<organism evidence="2 3">
    <name type="scientific">Hibiscus trionum</name>
    <name type="common">Flower of an hour</name>
    <dbReference type="NCBI Taxonomy" id="183268"/>
    <lineage>
        <taxon>Eukaryota</taxon>
        <taxon>Viridiplantae</taxon>
        <taxon>Streptophyta</taxon>
        <taxon>Embryophyta</taxon>
        <taxon>Tracheophyta</taxon>
        <taxon>Spermatophyta</taxon>
        <taxon>Magnoliopsida</taxon>
        <taxon>eudicotyledons</taxon>
        <taxon>Gunneridae</taxon>
        <taxon>Pentapetalae</taxon>
        <taxon>rosids</taxon>
        <taxon>malvids</taxon>
        <taxon>Malvales</taxon>
        <taxon>Malvaceae</taxon>
        <taxon>Malvoideae</taxon>
        <taxon>Hibiscus</taxon>
    </lineage>
</organism>
<feature type="region of interest" description="Disordered" evidence="1">
    <location>
        <begin position="14"/>
        <end position="33"/>
    </location>
</feature>
<evidence type="ECO:0000313" key="2">
    <source>
        <dbReference type="EMBL" id="GMI87533.1"/>
    </source>
</evidence>
<name>A0A9W7I3M6_HIBTR</name>
<dbReference type="EMBL" id="BSYR01000022">
    <property type="protein sequence ID" value="GMI87533.1"/>
    <property type="molecule type" value="Genomic_DNA"/>
</dbReference>
<protein>
    <submittedName>
        <fullName evidence="2">Uncharacterized protein</fullName>
    </submittedName>
</protein>
<gene>
    <name evidence="2" type="ORF">HRI_002422600</name>
</gene>
<proteinExistence type="predicted"/>
<comment type="caution">
    <text evidence="2">The sequence shown here is derived from an EMBL/GenBank/DDBJ whole genome shotgun (WGS) entry which is preliminary data.</text>
</comment>
<keyword evidence="3" id="KW-1185">Reference proteome</keyword>